<comment type="caution">
    <text evidence="2">The sequence shown here is derived from an EMBL/GenBank/DDBJ whole genome shotgun (WGS) entry which is preliminary data.</text>
</comment>
<feature type="coiled-coil region" evidence="1">
    <location>
        <begin position="51"/>
        <end position="78"/>
    </location>
</feature>
<organism evidence="2 3">
    <name type="scientific">Tianweitania sediminis</name>
    <dbReference type="NCBI Taxonomy" id="1502156"/>
    <lineage>
        <taxon>Bacteria</taxon>
        <taxon>Pseudomonadati</taxon>
        <taxon>Pseudomonadota</taxon>
        <taxon>Alphaproteobacteria</taxon>
        <taxon>Hyphomicrobiales</taxon>
        <taxon>Phyllobacteriaceae</taxon>
        <taxon>Tianweitania</taxon>
    </lineage>
</organism>
<protein>
    <submittedName>
        <fullName evidence="2">Uncharacterized protein</fullName>
    </submittedName>
</protein>
<gene>
    <name evidence="2" type="ORF">J5Y06_09545</name>
</gene>
<dbReference type="RefSeq" id="WP_209334895.1">
    <property type="nucleotide sequence ID" value="NZ_JAGIYY010000002.1"/>
</dbReference>
<evidence type="ECO:0000256" key="1">
    <source>
        <dbReference type="SAM" id="Coils"/>
    </source>
</evidence>
<keyword evidence="1" id="KW-0175">Coiled coil</keyword>
<dbReference type="Proteomes" id="UP000666240">
    <property type="component" value="Unassembled WGS sequence"/>
</dbReference>
<evidence type="ECO:0000313" key="3">
    <source>
        <dbReference type="Proteomes" id="UP000666240"/>
    </source>
</evidence>
<sequence>MEAKAAEAWAGLRALHEGAAPSIALLAKAGRVTAAAVARRAENEGWEAPHADAVRERQRRLQQQITRLDAQVDRLMADAEEAGTGLDKSRIDLLSTLLRSVEKLRELVPTERKEDTVKERDARVANILQKIHERIQTLAQQLAPGGGPQPGRR</sequence>
<proteinExistence type="predicted"/>
<reference evidence="2" key="1">
    <citation type="submission" date="2021-03" db="EMBL/GenBank/DDBJ databases">
        <title>Genome sequencing and assembly of Tianweitania sediminis.</title>
        <authorList>
            <person name="Chhetri G."/>
        </authorList>
    </citation>
    <scope>NUCLEOTIDE SEQUENCE</scope>
    <source>
        <strain evidence="2">Z8</strain>
    </source>
</reference>
<keyword evidence="3" id="KW-1185">Reference proteome</keyword>
<accession>A0A8J7RKG6</accession>
<dbReference type="AlphaFoldDB" id="A0A8J7RKG6"/>
<dbReference type="EMBL" id="JAGIYY010000002">
    <property type="protein sequence ID" value="MBP0438891.1"/>
    <property type="molecule type" value="Genomic_DNA"/>
</dbReference>
<evidence type="ECO:0000313" key="2">
    <source>
        <dbReference type="EMBL" id="MBP0438891.1"/>
    </source>
</evidence>
<name>A0A8J7RKG6_9HYPH</name>